<accession>A0A081P449</accession>
<dbReference type="AlphaFoldDB" id="A0A081P449"/>
<protein>
    <recommendedName>
        <fullName evidence="3">Pentapeptide repeat-containing protein</fullName>
    </recommendedName>
</protein>
<reference evidence="1 2" key="1">
    <citation type="submission" date="2014-06" db="EMBL/GenBank/DDBJ databases">
        <title>Draft genome sequence of Paenibacillus sp. MSt1.</title>
        <authorList>
            <person name="Aw Y.K."/>
            <person name="Ong K.S."/>
            <person name="Gan H.M."/>
            <person name="Lee S.M."/>
        </authorList>
    </citation>
    <scope>NUCLEOTIDE SEQUENCE [LARGE SCALE GENOMIC DNA]</scope>
    <source>
        <strain evidence="1 2">MSt1</strain>
    </source>
</reference>
<name>A0A081P449_9BACL</name>
<keyword evidence="2" id="KW-1185">Reference proteome</keyword>
<evidence type="ECO:0000313" key="2">
    <source>
        <dbReference type="Proteomes" id="UP000028123"/>
    </source>
</evidence>
<gene>
    <name evidence="1" type="ORF">ET33_01750</name>
</gene>
<dbReference type="SUPFAM" id="SSF141571">
    <property type="entry name" value="Pentapeptide repeat-like"/>
    <property type="match status" value="1"/>
</dbReference>
<dbReference type="Proteomes" id="UP000028123">
    <property type="component" value="Unassembled WGS sequence"/>
</dbReference>
<evidence type="ECO:0000313" key="1">
    <source>
        <dbReference type="EMBL" id="KEQ25472.1"/>
    </source>
</evidence>
<dbReference type="Gene3D" id="2.160.20.80">
    <property type="entry name" value="E3 ubiquitin-protein ligase SopA"/>
    <property type="match status" value="1"/>
</dbReference>
<sequence>MAFKKKEIEALKNRWDEDYVAQLNKVLWKKDWRNRQDANVNFPNSPFGEISSKRDFRGLDLKCFSYQNLHNIDLSCSTITSITRSVLKDVRLDYTDIKSGISSILIDCSFEYANLHKIGLNNDGEPIQNTSFYKANLNKLVGRDLVFINCNFNSANLKRVDLRYCRFENCTFIGTQFFMSTLIHCTFIGEAPQIEQLDNSSIEKMVINGEPFDISKVNRNETKELIELAKDIISGV</sequence>
<dbReference type="RefSeq" id="WP_036681590.1">
    <property type="nucleotide sequence ID" value="NZ_JNVM01000010.1"/>
</dbReference>
<dbReference type="EMBL" id="JNVM01000010">
    <property type="protein sequence ID" value="KEQ25472.1"/>
    <property type="molecule type" value="Genomic_DNA"/>
</dbReference>
<comment type="caution">
    <text evidence="1">The sequence shown here is derived from an EMBL/GenBank/DDBJ whole genome shotgun (WGS) entry which is preliminary data.</text>
</comment>
<organism evidence="1 2">
    <name type="scientific">Paenibacillus tyrfis</name>
    <dbReference type="NCBI Taxonomy" id="1501230"/>
    <lineage>
        <taxon>Bacteria</taxon>
        <taxon>Bacillati</taxon>
        <taxon>Bacillota</taxon>
        <taxon>Bacilli</taxon>
        <taxon>Bacillales</taxon>
        <taxon>Paenibacillaceae</taxon>
        <taxon>Paenibacillus</taxon>
    </lineage>
</organism>
<proteinExistence type="predicted"/>
<evidence type="ECO:0008006" key="3">
    <source>
        <dbReference type="Google" id="ProtNLM"/>
    </source>
</evidence>
<dbReference type="eggNOG" id="COG1357">
    <property type="taxonomic scope" value="Bacteria"/>
</dbReference>
<dbReference type="InterPro" id="IPR001646">
    <property type="entry name" value="5peptide_repeat"/>
</dbReference>
<dbReference type="OrthoDB" id="9812495at2"/>
<dbReference type="Pfam" id="PF00805">
    <property type="entry name" value="Pentapeptide"/>
    <property type="match status" value="1"/>
</dbReference>